<evidence type="ECO:0000256" key="1">
    <source>
        <dbReference type="SAM" id="MobiDB-lite"/>
    </source>
</evidence>
<organism evidence="3 4">
    <name type="scientific">Helobdella robusta</name>
    <name type="common">Californian leech</name>
    <dbReference type="NCBI Taxonomy" id="6412"/>
    <lineage>
        <taxon>Eukaryota</taxon>
        <taxon>Metazoa</taxon>
        <taxon>Spiralia</taxon>
        <taxon>Lophotrochozoa</taxon>
        <taxon>Annelida</taxon>
        <taxon>Clitellata</taxon>
        <taxon>Hirudinea</taxon>
        <taxon>Rhynchobdellida</taxon>
        <taxon>Glossiphoniidae</taxon>
        <taxon>Helobdella</taxon>
    </lineage>
</organism>
<feature type="compositionally biased region" description="Polar residues" evidence="1">
    <location>
        <begin position="20"/>
        <end position="34"/>
    </location>
</feature>
<dbReference type="InParanoid" id="T1EUY6"/>
<protein>
    <submittedName>
        <fullName evidence="2 3">Uncharacterized protein</fullName>
    </submittedName>
</protein>
<reference evidence="2 4" key="2">
    <citation type="journal article" date="2013" name="Nature">
        <title>Insights into bilaterian evolution from three spiralian genomes.</title>
        <authorList>
            <person name="Simakov O."/>
            <person name="Marletaz F."/>
            <person name="Cho S.J."/>
            <person name="Edsinger-Gonzales E."/>
            <person name="Havlak P."/>
            <person name="Hellsten U."/>
            <person name="Kuo D.H."/>
            <person name="Larsson T."/>
            <person name="Lv J."/>
            <person name="Arendt D."/>
            <person name="Savage R."/>
            <person name="Osoegawa K."/>
            <person name="de Jong P."/>
            <person name="Grimwood J."/>
            <person name="Chapman J.A."/>
            <person name="Shapiro H."/>
            <person name="Aerts A."/>
            <person name="Otillar R.P."/>
            <person name="Terry A.Y."/>
            <person name="Boore J.L."/>
            <person name="Grigoriev I.V."/>
            <person name="Lindberg D.R."/>
            <person name="Seaver E.C."/>
            <person name="Weisblat D.A."/>
            <person name="Putnam N.H."/>
            <person name="Rokhsar D.S."/>
        </authorList>
    </citation>
    <scope>NUCLEOTIDE SEQUENCE</scope>
</reference>
<gene>
    <name evidence="3" type="primary">20200386</name>
    <name evidence="2" type="ORF">HELRODRAFT_164122</name>
</gene>
<dbReference type="Proteomes" id="UP000015101">
    <property type="component" value="Unassembled WGS sequence"/>
</dbReference>
<dbReference type="EMBL" id="KB097571">
    <property type="protein sequence ID" value="ESN94305.1"/>
    <property type="molecule type" value="Genomic_DNA"/>
</dbReference>
<dbReference type="GeneID" id="20200386"/>
<dbReference type="CTD" id="20200386"/>
<dbReference type="EnsemblMetazoa" id="HelroT164122">
    <property type="protein sequence ID" value="HelroP164122"/>
    <property type="gene ID" value="HelroG164122"/>
</dbReference>
<sequence>MFKSLKTTVPDVEINKSENELQQFQHTTTSSATPNPLPVKPKTSTNQNCVIKQLKKKLKNLKILGRNNNSFNNEIIAVSKLIRSKLHYSRRQGKSDVSIQLSKNFWKACKKIFSLTTTPPSFDVEKESNFFYSTMEADDKCYYNIPDWIPSLPLPLYGSDVGPQTYETVSNIVEVNLAPLRVHWIEYR</sequence>
<dbReference type="EMBL" id="AMQM01001553">
    <property type="status" value="NOT_ANNOTATED_CDS"/>
    <property type="molecule type" value="Genomic_DNA"/>
</dbReference>
<keyword evidence="4" id="KW-1185">Reference proteome</keyword>
<dbReference type="HOGENOM" id="CLU_1442563_0_0_1"/>
<reference evidence="3" key="3">
    <citation type="submission" date="2015-06" db="UniProtKB">
        <authorList>
            <consortium name="EnsemblMetazoa"/>
        </authorList>
    </citation>
    <scope>IDENTIFICATION</scope>
</reference>
<proteinExistence type="predicted"/>
<dbReference type="RefSeq" id="XP_009027397.1">
    <property type="nucleotide sequence ID" value="XM_009029149.1"/>
</dbReference>
<evidence type="ECO:0000313" key="3">
    <source>
        <dbReference type="EnsemblMetazoa" id="HelroP164122"/>
    </source>
</evidence>
<evidence type="ECO:0000313" key="4">
    <source>
        <dbReference type="Proteomes" id="UP000015101"/>
    </source>
</evidence>
<evidence type="ECO:0000313" key="2">
    <source>
        <dbReference type="EMBL" id="ESN94305.1"/>
    </source>
</evidence>
<feature type="region of interest" description="Disordered" evidence="1">
    <location>
        <begin position="16"/>
        <end position="44"/>
    </location>
</feature>
<accession>T1EUY6</accession>
<name>T1EUY6_HELRO</name>
<dbReference type="AlphaFoldDB" id="T1EUY6"/>
<reference evidence="4" key="1">
    <citation type="submission" date="2012-12" db="EMBL/GenBank/DDBJ databases">
        <authorList>
            <person name="Hellsten U."/>
            <person name="Grimwood J."/>
            <person name="Chapman J.A."/>
            <person name="Shapiro H."/>
            <person name="Aerts A."/>
            <person name="Otillar R.P."/>
            <person name="Terry A.Y."/>
            <person name="Boore J.L."/>
            <person name="Simakov O."/>
            <person name="Marletaz F."/>
            <person name="Cho S.-J."/>
            <person name="Edsinger-Gonzales E."/>
            <person name="Havlak P."/>
            <person name="Kuo D.-H."/>
            <person name="Larsson T."/>
            <person name="Lv J."/>
            <person name="Arendt D."/>
            <person name="Savage R."/>
            <person name="Osoegawa K."/>
            <person name="de Jong P."/>
            <person name="Lindberg D.R."/>
            <person name="Seaver E.C."/>
            <person name="Weisblat D.A."/>
            <person name="Putnam N.H."/>
            <person name="Grigoriev I.V."/>
            <person name="Rokhsar D.S."/>
        </authorList>
    </citation>
    <scope>NUCLEOTIDE SEQUENCE</scope>
</reference>
<dbReference type="KEGG" id="hro:HELRODRAFT_164122"/>